<evidence type="ECO:0000256" key="2">
    <source>
        <dbReference type="ARBA" id="ARBA00003120"/>
    </source>
</evidence>
<dbReference type="GO" id="GO:0031071">
    <property type="term" value="F:cysteine desulfurase activity"/>
    <property type="evidence" value="ECO:0007669"/>
    <property type="project" value="UniProtKB-EC"/>
</dbReference>
<evidence type="ECO:0000256" key="9">
    <source>
        <dbReference type="ARBA" id="ARBA00023014"/>
    </source>
</evidence>
<comment type="cofactor">
    <cofactor evidence="1">
        <name>pyridoxal 5'-phosphate</name>
        <dbReference type="ChEBI" id="CHEBI:597326"/>
    </cofactor>
</comment>
<dbReference type="Gene3D" id="3.90.1150.10">
    <property type="entry name" value="Aspartate Aminotransferase, domain 1"/>
    <property type="match status" value="1"/>
</dbReference>
<proteinExistence type="inferred from homology"/>
<dbReference type="GO" id="GO:0046872">
    <property type="term" value="F:metal ion binding"/>
    <property type="evidence" value="ECO:0007669"/>
    <property type="project" value="UniProtKB-KW"/>
</dbReference>
<dbReference type="RefSeq" id="WP_085805152.1">
    <property type="nucleotide sequence ID" value="NZ_FWFX01000004.1"/>
</dbReference>
<evidence type="ECO:0000256" key="8">
    <source>
        <dbReference type="ARBA" id="ARBA00023004"/>
    </source>
</evidence>
<keyword evidence="5 12" id="KW-0808">Transferase</keyword>
<keyword evidence="8" id="KW-0408">Iron</keyword>
<accession>A0A1X6YXN7</accession>
<name>A0A1X6YXN7_9RHOB</name>
<evidence type="ECO:0000256" key="1">
    <source>
        <dbReference type="ARBA" id="ARBA00001933"/>
    </source>
</evidence>
<evidence type="ECO:0000256" key="4">
    <source>
        <dbReference type="ARBA" id="ARBA00013558"/>
    </source>
</evidence>
<evidence type="ECO:0000256" key="10">
    <source>
        <dbReference type="ARBA" id="ARBA00050776"/>
    </source>
</evidence>
<dbReference type="EMBL" id="FWFX01000004">
    <property type="protein sequence ID" value="SLN34758.1"/>
    <property type="molecule type" value="Genomic_DNA"/>
</dbReference>
<evidence type="ECO:0000256" key="6">
    <source>
        <dbReference type="ARBA" id="ARBA00022723"/>
    </source>
</evidence>
<dbReference type="InterPro" id="IPR000192">
    <property type="entry name" value="Aminotrans_V_dom"/>
</dbReference>
<dbReference type="InterPro" id="IPR015422">
    <property type="entry name" value="PyrdxlP-dep_Trfase_small"/>
</dbReference>
<dbReference type="PIRSF" id="PIRSF005572">
    <property type="entry name" value="NifS"/>
    <property type="match status" value="1"/>
</dbReference>
<evidence type="ECO:0000256" key="5">
    <source>
        <dbReference type="ARBA" id="ARBA00022679"/>
    </source>
</evidence>
<keyword evidence="6" id="KW-0479">Metal-binding</keyword>
<keyword evidence="9" id="KW-0411">Iron-sulfur</keyword>
<dbReference type="Gene3D" id="3.40.640.10">
    <property type="entry name" value="Type I PLP-dependent aspartate aminotransferase-like (Major domain)"/>
    <property type="match status" value="1"/>
</dbReference>
<comment type="catalytic activity">
    <reaction evidence="10">
        <text>(sulfur carrier)-H + L-cysteine = (sulfur carrier)-SH + L-alanine</text>
        <dbReference type="Rhea" id="RHEA:43892"/>
        <dbReference type="Rhea" id="RHEA-COMP:14737"/>
        <dbReference type="Rhea" id="RHEA-COMP:14739"/>
        <dbReference type="ChEBI" id="CHEBI:29917"/>
        <dbReference type="ChEBI" id="CHEBI:35235"/>
        <dbReference type="ChEBI" id="CHEBI:57972"/>
        <dbReference type="ChEBI" id="CHEBI:64428"/>
        <dbReference type="EC" id="2.8.1.7"/>
    </reaction>
</comment>
<evidence type="ECO:0000256" key="7">
    <source>
        <dbReference type="ARBA" id="ARBA00022898"/>
    </source>
</evidence>
<dbReference type="OrthoDB" id="9808002at2"/>
<reference evidence="12 13" key="1">
    <citation type="submission" date="2017-03" db="EMBL/GenBank/DDBJ databases">
        <authorList>
            <person name="Afonso C.L."/>
            <person name="Miller P.J."/>
            <person name="Scott M.A."/>
            <person name="Spackman E."/>
            <person name="Goraichik I."/>
            <person name="Dimitrov K.M."/>
            <person name="Suarez D.L."/>
            <person name="Swayne D.E."/>
        </authorList>
    </citation>
    <scope>NUCLEOTIDE SEQUENCE [LARGE SCALE GENOMIC DNA]</scope>
    <source>
        <strain evidence="12 13">CECT 7450</strain>
    </source>
</reference>
<evidence type="ECO:0000256" key="3">
    <source>
        <dbReference type="ARBA" id="ARBA00006490"/>
    </source>
</evidence>
<protein>
    <recommendedName>
        <fullName evidence="4">Cysteine desulfurase</fullName>
    </recommendedName>
</protein>
<gene>
    <name evidence="12" type="primary">iscS</name>
    <name evidence="12" type="ORF">ROA7450_01601</name>
</gene>
<comment type="similarity">
    <text evidence="3">Belongs to the class-V pyridoxal-phosphate-dependent aminotransferase family. NifS/IscS subfamily.</text>
</comment>
<dbReference type="InterPro" id="IPR016454">
    <property type="entry name" value="Cysteine_dSase"/>
</dbReference>
<evidence type="ECO:0000313" key="12">
    <source>
        <dbReference type="EMBL" id="SLN34758.1"/>
    </source>
</evidence>
<keyword evidence="7" id="KW-0663">Pyridoxal phosphate</keyword>
<sequence length="347" mass="35618">MKRTYLDYNATVPLREDAKAAMVAAMDVVGNPSSVHAEGRAAKGLIERARGQVTAAFGAEGADVIFTSGATEAAALACAGRGLLGADVEHDAVRAWVENALNVDADGAVSVVVPDRSALQLANSETGITQTLPEGLAVSDMTQAFGKVPLAFNWAGCQMALISAHKLGGPKGIGALVIKRGTDLAAQIKGGGQEMGRRSGTENVVGIAGFGAAAEAAAQDLADGVWANVEKLRNILELAIEESAKETIFVGKSARRLPNTSCFISPGWKGETQVMAMDLAGFAISAGSACSSGKVKASNVLLAMGYDAAAASCAVRVSLGPTTTEDDILRFAESWGKAHAKFRARAA</sequence>
<dbReference type="PANTHER" id="PTHR11601">
    <property type="entry name" value="CYSTEINE DESULFURYLASE FAMILY MEMBER"/>
    <property type="match status" value="1"/>
</dbReference>
<evidence type="ECO:0000259" key="11">
    <source>
        <dbReference type="Pfam" id="PF00266"/>
    </source>
</evidence>
<dbReference type="Proteomes" id="UP000193061">
    <property type="component" value="Unassembled WGS sequence"/>
</dbReference>
<dbReference type="SUPFAM" id="SSF53383">
    <property type="entry name" value="PLP-dependent transferases"/>
    <property type="match status" value="1"/>
</dbReference>
<dbReference type="Gene3D" id="1.10.260.50">
    <property type="match status" value="1"/>
</dbReference>
<organism evidence="12 13">
    <name type="scientific">Roseovarius albus</name>
    <dbReference type="NCBI Taxonomy" id="1247867"/>
    <lineage>
        <taxon>Bacteria</taxon>
        <taxon>Pseudomonadati</taxon>
        <taxon>Pseudomonadota</taxon>
        <taxon>Alphaproteobacteria</taxon>
        <taxon>Rhodobacterales</taxon>
        <taxon>Roseobacteraceae</taxon>
        <taxon>Roseovarius</taxon>
    </lineage>
</organism>
<dbReference type="Pfam" id="PF00266">
    <property type="entry name" value="Aminotran_5"/>
    <property type="match status" value="1"/>
</dbReference>
<feature type="domain" description="Aminotransferase class V" evidence="11">
    <location>
        <begin position="4"/>
        <end position="331"/>
    </location>
</feature>
<dbReference type="PANTHER" id="PTHR11601:SF34">
    <property type="entry name" value="CYSTEINE DESULFURASE"/>
    <property type="match status" value="1"/>
</dbReference>
<keyword evidence="13" id="KW-1185">Reference proteome</keyword>
<dbReference type="GO" id="GO:0051536">
    <property type="term" value="F:iron-sulfur cluster binding"/>
    <property type="evidence" value="ECO:0007669"/>
    <property type="project" value="UniProtKB-KW"/>
</dbReference>
<dbReference type="InterPro" id="IPR015421">
    <property type="entry name" value="PyrdxlP-dep_Trfase_major"/>
</dbReference>
<evidence type="ECO:0000313" key="13">
    <source>
        <dbReference type="Proteomes" id="UP000193061"/>
    </source>
</evidence>
<dbReference type="InterPro" id="IPR015424">
    <property type="entry name" value="PyrdxlP-dep_Trfase"/>
</dbReference>
<dbReference type="AlphaFoldDB" id="A0A1X6YXN7"/>
<comment type="function">
    <text evidence="2">Catalyzes the removal of elemental sulfur atoms from cysteine to produce alanine. Seems to participate in the biosynthesis of the nitrogenase metalloclusters by providing the inorganic sulfur required for the Fe-S core formation.</text>
</comment>